<dbReference type="OrthoDB" id="73447at2157"/>
<accession>A0A2U1S774</accession>
<gene>
    <name evidence="1" type="ORF">MBBWO_08250</name>
</gene>
<dbReference type="InterPro" id="IPR036390">
    <property type="entry name" value="WH_DNA-bd_sf"/>
</dbReference>
<organism evidence="1 2">
    <name type="scientific">Methanobrevibacter woesei</name>
    <dbReference type="NCBI Taxonomy" id="190976"/>
    <lineage>
        <taxon>Archaea</taxon>
        <taxon>Methanobacteriati</taxon>
        <taxon>Methanobacteriota</taxon>
        <taxon>Methanomada group</taxon>
        <taxon>Methanobacteria</taxon>
        <taxon>Methanobacteriales</taxon>
        <taxon>Methanobacteriaceae</taxon>
        <taxon>Methanobrevibacter</taxon>
    </lineage>
</organism>
<protein>
    <submittedName>
        <fullName evidence="1">Helix-turn-helix domain protein</fullName>
    </submittedName>
</protein>
<sequence>MTISKTIIEKNSVKKNHETLNTIILGKKGAETTVRIIDLLFKRPLNINQIAEQLGMHYNTASYHVNLLLESKLIKKEGGNYGAIYLPAKLLKENIHTYNKLKAELLKK</sequence>
<dbReference type="SUPFAM" id="SSF46785">
    <property type="entry name" value="Winged helix' DNA-binding domain"/>
    <property type="match status" value="1"/>
</dbReference>
<dbReference type="Pfam" id="PF12840">
    <property type="entry name" value="HTH_20"/>
    <property type="match status" value="1"/>
</dbReference>
<dbReference type="CDD" id="cd00090">
    <property type="entry name" value="HTH_ARSR"/>
    <property type="match status" value="1"/>
</dbReference>
<dbReference type="RefSeq" id="WP_116669616.1">
    <property type="nucleotide sequence ID" value="NZ_MZGU01000004.1"/>
</dbReference>
<name>A0A2U1S774_9EURY</name>
<dbReference type="InterPro" id="IPR011991">
    <property type="entry name" value="ArsR-like_HTH"/>
</dbReference>
<proteinExistence type="predicted"/>
<dbReference type="InterPro" id="IPR036388">
    <property type="entry name" value="WH-like_DNA-bd_sf"/>
</dbReference>
<evidence type="ECO:0000313" key="2">
    <source>
        <dbReference type="Proteomes" id="UP000245577"/>
    </source>
</evidence>
<dbReference type="Gene3D" id="1.10.10.10">
    <property type="entry name" value="Winged helix-like DNA-binding domain superfamily/Winged helix DNA-binding domain"/>
    <property type="match status" value="1"/>
</dbReference>
<dbReference type="EMBL" id="MZGU01000004">
    <property type="protein sequence ID" value="PWB85973.1"/>
    <property type="molecule type" value="Genomic_DNA"/>
</dbReference>
<keyword evidence="2" id="KW-1185">Reference proteome</keyword>
<reference evidence="1 2" key="1">
    <citation type="submission" date="2017-03" db="EMBL/GenBank/DDBJ databases">
        <title>Genome sequence of Methanobrevibacter wosei.</title>
        <authorList>
            <person name="Poehlein A."/>
            <person name="Seedorf H."/>
            <person name="Daniel R."/>
        </authorList>
    </citation>
    <scope>NUCLEOTIDE SEQUENCE [LARGE SCALE GENOMIC DNA]</scope>
    <source>
        <strain evidence="1 2">DSM 11979</strain>
    </source>
</reference>
<comment type="caution">
    <text evidence="1">The sequence shown here is derived from an EMBL/GenBank/DDBJ whole genome shotgun (WGS) entry which is preliminary data.</text>
</comment>
<evidence type="ECO:0000313" key="1">
    <source>
        <dbReference type="EMBL" id="PWB85973.1"/>
    </source>
</evidence>
<dbReference type="AlphaFoldDB" id="A0A2U1S774"/>
<dbReference type="Proteomes" id="UP000245577">
    <property type="component" value="Unassembled WGS sequence"/>
</dbReference>